<dbReference type="InterPro" id="IPR027417">
    <property type="entry name" value="P-loop_NTPase"/>
</dbReference>
<dbReference type="Gene3D" id="3.40.50.300">
    <property type="entry name" value="P-loop containing nucleotide triphosphate hydrolases"/>
    <property type="match status" value="2"/>
</dbReference>
<proteinExistence type="predicted"/>
<gene>
    <name evidence="3" type="ORF">Tco_0838907</name>
</gene>
<feature type="domain" description="AAA+ ATPase" evidence="2">
    <location>
        <begin position="110"/>
        <end position="245"/>
    </location>
</feature>
<dbReference type="PANTHER" id="PTHR11669">
    <property type="entry name" value="REPLICATION FACTOR C / DNA POLYMERASE III GAMMA-TAU SUBUNIT"/>
    <property type="match status" value="1"/>
</dbReference>
<reference evidence="3" key="2">
    <citation type="submission" date="2022-01" db="EMBL/GenBank/DDBJ databases">
        <authorList>
            <person name="Yamashiro T."/>
            <person name="Shiraishi A."/>
            <person name="Satake H."/>
            <person name="Nakayama K."/>
        </authorList>
    </citation>
    <scope>NUCLEOTIDE SEQUENCE</scope>
</reference>
<evidence type="ECO:0000313" key="4">
    <source>
        <dbReference type="Proteomes" id="UP001151760"/>
    </source>
</evidence>
<dbReference type="InterPro" id="IPR045085">
    <property type="entry name" value="HLD_clamp_pol_III_gamma_tau"/>
</dbReference>
<reference evidence="3" key="1">
    <citation type="journal article" date="2022" name="Int. J. Mol. Sci.">
        <title>Draft Genome of Tanacetum Coccineum: Genomic Comparison of Closely Related Tanacetum-Family Plants.</title>
        <authorList>
            <person name="Yamashiro T."/>
            <person name="Shiraishi A."/>
            <person name="Nakayama K."/>
            <person name="Satake H."/>
        </authorList>
    </citation>
    <scope>NUCLEOTIDE SEQUENCE</scope>
</reference>
<evidence type="ECO:0000256" key="1">
    <source>
        <dbReference type="SAM" id="MobiDB-lite"/>
    </source>
</evidence>
<dbReference type="EMBL" id="BQNB010012509">
    <property type="protein sequence ID" value="GJT04445.1"/>
    <property type="molecule type" value="Genomic_DNA"/>
</dbReference>
<comment type="caution">
    <text evidence="3">The sequence shown here is derived from an EMBL/GenBank/DDBJ whole genome shotgun (WGS) entry which is preliminary data.</text>
</comment>
<dbReference type="PANTHER" id="PTHR11669:SF63">
    <property type="entry name" value="PROTEIN STICHEL"/>
    <property type="match status" value="1"/>
</dbReference>
<dbReference type="Gene3D" id="1.10.8.60">
    <property type="match status" value="1"/>
</dbReference>
<accession>A0ABQ5AP64</accession>
<dbReference type="InterPro" id="IPR050238">
    <property type="entry name" value="DNA_Rep/Repair_Clamp_Loader"/>
</dbReference>
<dbReference type="Proteomes" id="UP001151760">
    <property type="component" value="Unassembled WGS sequence"/>
</dbReference>
<feature type="region of interest" description="Disordered" evidence="1">
    <location>
        <begin position="1"/>
        <end position="23"/>
    </location>
</feature>
<sequence>MLCGSQSSNHRRHSGSAVGAYKKKKRHIHKMSQGLVPLLTNDGRNGQTSYKSQEGLELVAINGEIDGGSPSSLDNINCYSYKFKPMFFEDIVGQNVVVQSLVNSIIKGRIAPIYLFQGPRGTGKTSTARIFAAAMNSHATETGPVEFAGNALSIFRARIGPTSNFIRHEVYVIDECHLLPSKLWLAFQKFLEEPPPSVVFIFITTDLANVPRAVLSRCQKYLFNKIKDSDIVDRLRKISEEENLDVDSDALDLIALNVEGSLRDAETSGSVESIRKESPQISE</sequence>
<dbReference type="SMART" id="SM00382">
    <property type="entry name" value="AAA"/>
    <property type="match status" value="1"/>
</dbReference>
<keyword evidence="4" id="KW-1185">Reference proteome</keyword>
<evidence type="ECO:0000313" key="3">
    <source>
        <dbReference type="EMBL" id="GJT04445.1"/>
    </source>
</evidence>
<name>A0ABQ5AP64_9ASTR</name>
<organism evidence="3 4">
    <name type="scientific">Tanacetum coccineum</name>
    <dbReference type="NCBI Taxonomy" id="301880"/>
    <lineage>
        <taxon>Eukaryota</taxon>
        <taxon>Viridiplantae</taxon>
        <taxon>Streptophyta</taxon>
        <taxon>Embryophyta</taxon>
        <taxon>Tracheophyta</taxon>
        <taxon>Spermatophyta</taxon>
        <taxon>Magnoliopsida</taxon>
        <taxon>eudicotyledons</taxon>
        <taxon>Gunneridae</taxon>
        <taxon>Pentapetalae</taxon>
        <taxon>asterids</taxon>
        <taxon>campanulids</taxon>
        <taxon>Asterales</taxon>
        <taxon>Asteraceae</taxon>
        <taxon>Asteroideae</taxon>
        <taxon>Anthemideae</taxon>
        <taxon>Anthemidinae</taxon>
        <taxon>Tanacetum</taxon>
    </lineage>
</organism>
<dbReference type="Pfam" id="PF22608">
    <property type="entry name" value="DNAX_ATPase_lid"/>
    <property type="match status" value="1"/>
</dbReference>
<dbReference type="Pfam" id="PF13177">
    <property type="entry name" value="DNA_pol3_delta2"/>
    <property type="match status" value="1"/>
</dbReference>
<protein>
    <submittedName>
        <fullName evidence="3">Protein STICHEL</fullName>
    </submittedName>
</protein>
<evidence type="ECO:0000259" key="2">
    <source>
        <dbReference type="SMART" id="SM00382"/>
    </source>
</evidence>
<dbReference type="SUPFAM" id="SSF52540">
    <property type="entry name" value="P-loop containing nucleoside triphosphate hydrolases"/>
    <property type="match status" value="1"/>
</dbReference>
<dbReference type="InterPro" id="IPR003593">
    <property type="entry name" value="AAA+_ATPase"/>
</dbReference>